<protein>
    <submittedName>
        <fullName evidence="2">Uncharacterized protein</fullName>
    </submittedName>
</protein>
<proteinExistence type="predicted"/>
<accession>A0A1B6CJT3</accession>
<keyword evidence="1" id="KW-0732">Signal</keyword>
<reference evidence="2" key="1">
    <citation type="submission" date="2015-12" db="EMBL/GenBank/DDBJ databases">
        <title>De novo transcriptome assembly of four potential Pierce s Disease insect vectors from Arizona vineyards.</title>
        <authorList>
            <person name="Tassone E.E."/>
        </authorList>
    </citation>
    <scope>NUCLEOTIDE SEQUENCE</scope>
</reference>
<organism evidence="2">
    <name type="scientific">Clastoptera arizonana</name>
    <name type="common">Arizona spittle bug</name>
    <dbReference type="NCBI Taxonomy" id="38151"/>
    <lineage>
        <taxon>Eukaryota</taxon>
        <taxon>Metazoa</taxon>
        <taxon>Ecdysozoa</taxon>
        <taxon>Arthropoda</taxon>
        <taxon>Hexapoda</taxon>
        <taxon>Insecta</taxon>
        <taxon>Pterygota</taxon>
        <taxon>Neoptera</taxon>
        <taxon>Paraneoptera</taxon>
        <taxon>Hemiptera</taxon>
        <taxon>Auchenorrhyncha</taxon>
        <taxon>Cercopoidea</taxon>
        <taxon>Clastopteridae</taxon>
        <taxon>Clastoptera</taxon>
    </lineage>
</organism>
<evidence type="ECO:0000256" key="1">
    <source>
        <dbReference type="SAM" id="SignalP"/>
    </source>
</evidence>
<dbReference type="EMBL" id="GEDC01019746">
    <property type="protein sequence ID" value="JAS17552.1"/>
    <property type="molecule type" value="Transcribed_RNA"/>
</dbReference>
<evidence type="ECO:0000313" key="4">
    <source>
        <dbReference type="EMBL" id="JAS17552.1"/>
    </source>
</evidence>
<gene>
    <name evidence="5" type="ORF">g.32485</name>
    <name evidence="4" type="ORF">g.32486</name>
    <name evidence="2" type="ORF">g.32487</name>
    <name evidence="3" type="ORF">g.32488</name>
</gene>
<dbReference type="EMBL" id="GEDC01023685">
    <property type="protein sequence ID" value="JAS13613.1"/>
    <property type="molecule type" value="Transcribed_RNA"/>
</dbReference>
<dbReference type="AlphaFoldDB" id="A0A1B6CJT3"/>
<name>A0A1B6CJT3_9HEMI</name>
<evidence type="ECO:0000313" key="5">
    <source>
        <dbReference type="EMBL" id="JAS32035.1"/>
    </source>
</evidence>
<evidence type="ECO:0000313" key="2">
    <source>
        <dbReference type="EMBL" id="JAS13613.1"/>
    </source>
</evidence>
<dbReference type="EMBL" id="GEDC01005263">
    <property type="protein sequence ID" value="JAS32035.1"/>
    <property type="molecule type" value="Transcribed_RNA"/>
</dbReference>
<dbReference type="EMBL" id="GEDC01021769">
    <property type="protein sequence ID" value="JAS15529.1"/>
    <property type="molecule type" value="Transcribed_RNA"/>
</dbReference>
<feature type="signal peptide" evidence="1">
    <location>
        <begin position="1"/>
        <end position="19"/>
    </location>
</feature>
<feature type="chain" id="PRO_5008580436" evidence="1">
    <location>
        <begin position="20"/>
        <end position="152"/>
    </location>
</feature>
<evidence type="ECO:0000313" key="3">
    <source>
        <dbReference type="EMBL" id="JAS15529.1"/>
    </source>
</evidence>
<sequence>MTLLVECIYILTAVSIVATKNFQEFDPILIKKDSLICSFLKHPSPKNRLKIIEEIKLYSDELKEALVWMELPRDPEVPVNRSTIDLENLVLKAPSKFLDVRITRSKVRKFKWDYVMIEDFLKARDRAAKFFKIAKKKGKQNSQYFTRYESDY</sequence>